<evidence type="ECO:0000313" key="2">
    <source>
        <dbReference type="Proteomes" id="UP000215914"/>
    </source>
</evidence>
<accession>A0A9K3NM11</accession>
<dbReference type="AlphaFoldDB" id="A0A9K3NM11"/>
<organism evidence="1 2">
    <name type="scientific">Helianthus annuus</name>
    <name type="common">Common sunflower</name>
    <dbReference type="NCBI Taxonomy" id="4232"/>
    <lineage>
        <taxon>Eukaryota</taxon>
        <taxon>Viridiplantae</taxon>
        <taxon>Streptophyta</taxon>
        <taxon>Embryophyta</taxon>
        <taxon>Tracheophyta</taxon>
        <taxon>Spermatophyta</taxon>
        <taxon>Magnoliopsida</taxon>
        <taxon>eudicotyledons</taxon>
        <taxon>Gunneridae</taxon>
        <taxon>Pentapetalae</taxon>
        <taxon>asterids</taxon>
        <taxon>campanulids</taxon>
        <taxon>Asterales</taxon>
        <taxon>Asteraceae</taxon>
        <taxon>Asteroideae</taxon>
        <taxon>Heliantheae alliance</taxon>
        <taxon>Heliantheae</taxon>
        <taxon>Helianthus</taxon>
    </lineage>
</organism>
<comment type="caution">
    <text evidence="1">The sequence shown here is derived from an EMBL/GenBank/DDBJ whole genome shotgun (WGS) entry which is preliminary data.</text>
</comment>
<dbReference type="Proteomes" id="UP000215914">
    <property type="component" value="Unassembled WGS sequence"/>
</dbReference>
<reference evidence="1" key="1">
    <citation type="journal article" date="2017" name="Nature">
        <title>The sunflower genome provides insights into oil metabolism, flowering and Asterid evolution.</title>
        <authorList>
            <person name="Badouin H."/>
            <person name="Gouzy J."/>
            <person name="Grassa C.J."/>
            <person name="Murat F."/>
            <person name="Staton S.E."/>
            <person name="Cottret L."/>
            <person name="Lelandais-Briere C."/>
            <person name="Owens G.L."/>
            <person name="Carrere S."/>
            <person name="Mayjonade B."/>
            <person name="Legrand L."/>
            <person name="Gill N."/>
            <person name="Kane N.C."/>
            <person name="Bowers J.E."/>
            <person name="Hubner S."/>
            <person name="Bellec A."/>
            <person name="Berard A."/>
            <person name="Berges H."/>
            <person name="Blanchet N."/>
            <person name="Boniface M.C."/>
            <person name="Brunel D."/>
            <person name="Catrice O."/>
            <person name="Chaidir N."/>
            <person name="Claudel C."/>
            <person name="Donnadieu C."/>
            <person name="Faraut T."/>
            <person name="Fievet G."/>
            <person name="Helmstetter N."/>
            <person name="King M."/>
            <person name="Knapp S.J."/>
            <person name="Lai Z."/>
            <person name="Le Paslier M.C."/>
            <person name="Lippi Y."/>
            <person name="Lorenzon L."/>
            <person name="Mandel J.R."/>
            <person name="Marage G."/>
            <person name="Marchand G."/>
            <person name="Marquand E."/>
            <person name="Bret-Mestries E."/>
            <person name="Morien E."/>
            <person name="Nambeesan S."/>
            <person name="Nguyen T."/>
            <person name="Pegot-Espagnet P."/>
            <person name="Pouilly N."/>
            <person name="Raftis F."/>
            <person name="Sallet E."/>
            <person name="Schiex T."/>
            <person name="Thomas J."/>
            <person name="Vandecasteele C."/>
            <person name="Vares D."/>
            <person name="Vear F."/>
            <person name="Vautrin S."/>
            <person name="Crespi M."/>
            <person name="Mangin B."/>
            <person name="Burke J.M."/>
            <person name="Salse J."/>
            <person name="Munos S."/>
            <person name="Vincourt P."/>
            <person name="Rieseberg L.H."/>
            <person name="Langlade N.B."/>
        </authorList>
    </citation>
    <scope>NUCLEOTIDE SEQUENCE</scope>
    <source>
        <tissue evidence="1">Leaves</tissue>
    </source>
</reference>
<gene>
    <name evidence="1" type="ORF">HanXRQr2_Chr05g0206831</name>
</gene>
<name>A0A9K3NM11_HELAN</name>
<dbReference type="EMBL" id="MNCJ02000320">
    <property type="protein sequence ID" value="KAF5805234.1"/>
    <property type="molecule type" value="Genomic_DNA"/>
</dbReference>
<dbReference type="Gramene" id="mRNA:HanXRQr2_Chr05g0206831">
    <property type="protein sequence ID" value="mRNA:HanXRQr2_Chr05g0206831"/>
    <property type="gene ID" value="HanXRQr2_Chr05g0206831"/>
</dbReference>
<protein>
    <submittedName>
        <fullName evidence="1">Uncharacterized protein</fullName>
    </submittedName>
</protein>
<proteinExistence type="predicted"/>
<evidence type="ECO:0000313" key="1">
    <source>
        <dbReference type="EMBL" id="KAF5805234.1"/>
    </source>
</evidence>
<sequence>MDVIDQPRPLAIFKSPTEQPKVVRGLAGACRGAGVVVGHEPLRVHEKL</sequence>
<keyword evidence="2" id="KW-1185">Reference proteome</keyword>
<reference evidence="1" key="2">
    <citation type="submission" date="2020-06" db="EMBL/GenBank/DDBJ databases">
        <title>Helianthus annuus Genome sequencing and assembly Release 2.</title>
        <authorList>
            <person name="Gouzy J."/>
            <person name="Langlade N."/>
            <person name="Munos S."/>
        </authorList>
    </citation>
    <scope>NUCLEOTIDE SEQUENCE</scope>
    <source>
        <tissue evidence="1">Leaves</tissue>
    </source>
</reference>